<name>A0ABY8H648_9MICC</name>
<dbReference type="NCBIfam" id="NF033516">
    <property type="entry name" value="transpos_IS3"/>
    <property type="match status" value="1"/>
</dbReference>
<dbReference type="Pfam" id="PF01527">
    <property type="entry name" value="HTH_Tnp_1"/>
    <property type="match status" value="1"/>
</dbReference>
<dbReference type="InterPro" id="IPR002514">
    <property type="entry name" value="Transposase_8"/>
</dbReference>
<reference evidence="4 5" key="1">
    <citation type="submission" date="2023-04" db="EMBL/GenBank/DDBJ databases">
        <title>Funneling lignin-derived compounds into biodiesel using alkali-halophilic Citricoccus sp. P2.</title>
        <authorList>
            <person name="Luo C.-B."/>
        </authorList>
    </citation>
    <scope>NUCLEOTIDE SEQUENCE [LARGE SCALE GENOMIC DNA]</scope>
    <source>
        <strain evidence="4 5">P2</strain>
    </source>
</reference>
<evidence type="ECO:0000313" key="5">
    <source>
        <dbReference type="Proteomes" id="UP001219037"/>
    </source>
</evidence>
<dbReference type="InterPro" id="IPR001584">
    <property type="entry name" value="Integrase_cat-core"/>
</dbReference>
<feature type="domain" description="Integrase catalytic" evidence="3">
    <location>
        <begin position="234"/>
        <end position="401"/>
    </location>
</feature>
<accession>A0ABY8H648</accession>
<dbReference type="Proteomes" id="UP001219037">
    <property type="component" value="Chromosome"/>
</dbReference>
<dbReference type="PANTHER" id="PTHR46889">
    <property type="entry name" value="TRANSPOSASE INSF FOR INSERTION SEQUENCE IS3B-RELATED"/>
    <property type="match status" value="1"/>
</dbReference>
<evidence type="ECO:0000313" key="4">
    <source>
        <dbReference type="EMBL" id="WFP16610.1"/>
    </source>
</evidence>
<gene>
    <name evidence="4" type="ORF">P8192_00325</name>
</gene>
<dbReference type="SUPFAM" id="SSF53098">
    <property type="entry name" value="Ribonuclease H-like"/>
    <property type="match status" value="1"/>
</dbReference>
<dbReference type="RefSeq" id="WP_278157722.1">
    <property type="nucleotide sequence ID" value="NZ_CP121252.1"/>
</dbReference>
<dbReference type="PROSITE" id="PS50994">
    <property type="entry name" value="INTEGRASE"/>
    <property type="match status" value="1"/>
</dbReference>
<dbReference type="SUPFAM" id="SSF46689">
    <property type="entry name" value="Homeodomain-like"/>
    <property type="match status" value="1"/>
</dbReference>
<organism evidence="4 5">
    <name type="scientific">Citricoccus muralis</name>
    <dbReference type="NCBI Taxonomy" id="169134"/>
    <lineage>
        <taxon>Bacteria</taxon>
        <taxon>Bacillati</taxon>
        <taxon>Actinomycetota</taxon>
        <taxon>Actinomycetes</taxon>
        <taxon>Micrococcales</taxon>
        <taxon>Micrococcaceae</taxon>
        <taxon>Citricoccus</taxon>
    </lineage>
</organism>
<keyword evidence="2" id="KW-0175">Coiled coil</keyword>
<dbReference type="Pfam" id="PF00665">
    <property type="entry name" value="rve"/>
    <property type="match status" value="1"/>
</dbReference>
<sequence length="411" mass="46170">MPKKFTPEFRDRAVRMVLDRQVAEGGPRAASIRVVAQSLGCGPETLRNWCRRAESSGPAVVALSGESDLEEENRQLRRELAETRRANEILKKASGFFRSGARPPHDEMIRFIDEHKDRFGVEAICRTLGATECGFITSRGYRAAKTRPVSARSLRDVVLGEELRRIHAENYGVYGYRKMWHAMRRAGWEIDRDQVARLMKAAGLTGVRRGRKPVTTRPSVEPDHRPDLVKRQFVAQGPNRLWVADITYVRILTGFCYVAFITDVCTRKIVGWAVAGTLHTQSLPLQALEHALLSTEARLRAGRLVHHSDRGVQYVSLSYTETLAAYGVTASVGSVGDSYDNALAEAVNGLYKAEIIHSRRVWPSVTAVEMATMDWVQWWNTRRLHENLGYRTPAEVEATYTQHLTAASAVV</sequence>
<evidence type="ECO:0000256" key="1">
    <source>
        <dbReference type="ARBA" id="ARBA00002286"/>
    </source>
</evidence>
<protein>
    <submittedName>
        <fullName evidence="4">IS3 family transposase</fullName>
    </submittedName>
</protein>
<keyword evidence="5" id="KW-1185">Reference proteome</keyword>
<dbReference type="InterPro" id="IPR048020">
    <property type="entry name" value="Transpos_IS3"/>
</dbReference>
<dbReference type="PANTHER" id="PTHR46889:SF5">
    <property type="entry name" value="INTEGRASE PROTEIN"/>
    <property type="match status" value="1"/>
</dbReference>
<dbReference type="InterPro" id="IPR009057">
    <property type="entry name" value="Homeodomain-like_sf"/>
</dbReference>
<dbReference type="InterPro" id="IPR025948">
    <property type="entry name" value="HTH-like_dom"/>
</dbReference>
<dbReference type="Pfam" id="PF13276">
    <property type="entry name" value="HTH_21"/>
    <property type="match status" value="1"/>
</dbReference>
<dbReference type="InterPro" id="IPR036397">
    <property type="entry name" value="RNaseH_sf"/>
</dbReference>
<evidence type="ECO:0000259" key="3">
    <source>
        <dbReference type="PROSITE" id="PS50994"/>
    </source>
</evidence>
<proteinExistence type="predicted"/>
<feature type="coiled-coil region" evidence="2">
    <location>
        <begin position="66"/>
        <end position="93"/>
    </location>
</feature>
<dbReference type="InterPro" id="IPR012337">
    <property type="entry name" value="RNaseH-like_sf"/>
</dbReference>
<dbReference type="InterPro" id="IPR036388">
    <property type="entry name" value="WH-like_DNA-bd_sf"/>
</dbReference>
<evidence type="ECO:0000256" key="2">
    <source>
        <dbReference type="SAM" id="Coils"/>
    </source>
</evidence>
<comment type="function">
    <text evidence="1">Involved in the transposition of the insertion sequence.</text>
</comment>
<dbReference type="Gene3D" id="1.10.10.10">
    <property type="entry name" value="Winged helix-like DNA-binding domain superfamily/Winged helix DNA-binding domain"/>
    <property type="match status" value="1"/>
</dbReference>
<dbReference type="Pfam" id="PF13333">
    <property type="entry name" value="rve_2"/>
    <property type="match status" value="1"/>
</dbReference>
<dbReference type="InterPro" id="IPR050900">
    <property type="entry name" value="Transposase_IS3/IS150/IS904"/>
</dbReference>
<dbReference type="EMBL" id="CP121252">
    <property type="protein sequence ID" value="WFP16610.1"/>
    <property type="molecule type" value="Genomic_DNA"/>
</dbReference>
<dbReference type="Gene3D" id="3.30.420.10">
    <property type="entry name" value="Ribonuclease H-like superfamily/Ribonuclease H"/>
    <property type="match status" value="1"/>
</dbReference>